<keyword evidence="1" id="KW-0472">Membrane</keyword>
<dbReference type="RefSeq" id="WP_380081714.1">
    <property type="nucleotide sequence ID" value="NZ_JBHSWD010000001.1"/>
</dbReference>
<dbReference type="EMBL" id="JBHSWD010000001">
    <property type="protein sequence ID" value="MFC6590697.1"/>
    <property type="molecule type" value="Genomic_DNA"/>
</dbReference>
<keyword evidence="1" id="KW-1133">Transmembrane helix</keyword>
<feature type="transmembrane region" description="Helical" evidence="1">
    <location>
        <begin position="98"/>
        <end position="119"/>
    </location>
</feature>
<evidence type="ECO:0000313" key="3">
    <source>
        <dbReference type="Proteomes" id="UP001596297"/>
    </source>
</evidence>
<evidence type="ECO:0000256" key="1">
    <source>
        <dbReference type="SAM" id="Phobius"/>
    </source>
</evidence>
<protein>
    <submittedName>
        <fullName evidence="2">Uncharacterized protein</fullName>
    </submittedName>
</protein>
<accession>A0ABW1YB68</accession>
<comment type="caution">
    <text evidence="2">The sequence shown here is derived from an EMBL/GenBank/DDBJ whole genome shotgun (WGS) entry which is preliminary data.</text>
</comment>
<reference evidence="3" key="1">
    <citation type="journal article" date="2019" name="Int. J. Syst. Evol. Microbiol.">
        <title>The Global Catalogue of Microorganisms (GCM) 10K type strain sequencing project: providing services to taxonomists for standard genome sequencing and annotation.</title>
        <authorList>
            <consortium name="The Broad Institute Genomics Platform"/>
            <consortium name="The Broad Institute Genome Sequencing Center for Infectious Disease"/>
            <person name="Wu L."/>
            <person name="Ma J."/>
        </authorList>
    </citation>
    <scope>NUCLEOTIDE SEQUENCE [LARGE SCALE GENOMIC DNA]</scope>
    <source>
        <strain evidence="3">CGMCC 1.15772</strain>
    </source>
</reference>
<feature type="transmembrane region" description="Helical" evidence="1">
    <location>
        <begin position="125"/>
        <end position="143"/>
    </location>
</feature>
<keyword evidence="3" id="KW-1185">Reference proteome</keyword>
<organism evidence="2 3">
    <name type="scientific">Deinococcus lacus</name>
    <dbReference type="NCBI Taxonomy" id="392561"/>
    <lineage>
        <taxon>Bacteria</taxon>
        <taxon>Thermotogati</taxon>
        <taxon>Deinococcota</taxon>
        <taxon>Deinococci</taxon>
        <taxon>Deinococcales</taxon>
        <taxon>Deinococcaceae</taxon>
        <taxon>Deinococcus</taxon>
    </lineage>
</organism>
<keyword evidence="1" id="KW-0812">Transmembrane</keyword>
<gene>
    <name evidence="2" type="ORF">ACFP81_00675</name>
</gene>
<feature type="transmembrane region" description="Helical" evidence="1">
    <location>
        <begin position="44"/>
        <end position="65"/>
    </location>
</feature>
<sequence>MTRPFSLEKTRAQRRTLVALFILSLLGAQYGVQTFDSRSFAGTLPLLISLALNLYTVHALLSNAWSWNRLFVRPEAALDEYERHARNAAYARAFRSPWLLGALMLSFPLMGELFVTLSGEPSGEYSSLMAAIAGIIGVWSLPAW</sequence>
<name>A0ABW1YB68_9DEIO</name>
<evidence type="ECO:0000313" key="2">
    <source>
        <dbReference type="EMBL" id="MFC6590697.1"/>
    </source>
</evidence>
<dbReference type="Proteomes" id="UP001596297">
    <property type="component" value="Unassembled WGS sequence"/>
</dbReference>
<proteinExistence type="predicted"/>